<dbReference type="Gene3D" id="3.40.50.150">
    <property type="entry name" value="Vaccinia Virus protein VP39"/>
    <property type="match status" value="1"/>
</dbReference>
<accession>A0A140L379</accession>
<evidence type="ECO:0000259" key="3">
    <source>
        <dbReference type="Pfam" id="PF13649"/>
    </source>
</evidence>
<dbReference type="CDD" id="cd02440">
    <property type="entry name" value="AdoMet_MTases"/>
    <property type="match status" value="1"/>
</dbReference>
<keyword evidence="2 4" id="KW-0808">Transferase</keyword>
<organism evidence="4 5">
    <name type="scientific">Thermotalea metallivorans</name>
    <dbReference type="NCBI Taxonomy" id="520762"/>
    <lineage>
        <taxon>Bacteria</taxon>
        <taxon>Bacillati</taxon>
        <taxon>Bacillota</taxon>
        <taxon>Clostridia</taxon>
        <taxon>Peptostreptococcales</taxon>
        <taxon>Thermotaleaceae</taxon>
        <taxon>Thermotalea</taxon>
    </lineage>
</organism>
<feature type="domain" description="Methyltransferase" evidence="3">
    <location>
        <begin position="46"/>
        <end position="142"/>
    </location>
</feature>
<dbReference type="InterPro" id="IPR041698">
    <property type="entry name" value="Methyltransf_25"/>
</dbReference>
<dbReference type="STRING" id="520762.AN619_19740"/>
<dbReference type="PANTHER" id="PTHR43861">
    <property type="entry name" value="TRANS-ACONITATE 2-METHYLTRANSFERASE-RELATED"/>
    <property type="match status" value="1"/>
</dbReference>
<dbReference type="Pfam" id="PF13649">
    <property type="entry name" value="Methyltransf_25"/>
    <property type="match status" value="1"/>
</dbReference>
<dbReference type="InterPro" id="IPR029063">
    <property type="entry name" value="SAM-dependent_MTases_sf"/>
</dbReference>
<gene>
    <name evidence="4" type="ORF">AN619_19740</name>
</gene>
<sequence>MNKTNDDRGDRMQFYEVLSGVYDIVFPRDDETLHFLRKGLRPGSKVLDMACGTGNYSIPLAAEGHKVDGIDLDGAMIQLAKAKGKDVAIRFVQGDMTKIKEIFAGEQYDLIFCIGNSIVHLDNKETIERLIKDAYAMLSDDGKLVLQIINYDRIIKYHIDSLPTIDRKDKGVTFIRKYSYKEQEEKVDFHTELVIRENGEEKRYQNAIPLIALKSKEMTEMLEKAGFRKIEIYGGFEEEEYTEQSYATVVKATK</sequence>
<reference evidence="4 5" key="1">
    <citation type="submission" date="2015-12" db="EMBL/GenBank/DDBJ databases">
        <title>Draft genome sequence of the thermoanaerobe Thermotalea metallivorans, an isolate from the runoff channel of the Great Artesian Basin, Australia.</title>
        <authorList>
            <person name="Patel B.K."/>
        </authorList>
    </citation>
    <scope>NUCLEOTIDE SEQUENCE [LARGE SCALE GENOMIC DNA]</scope>
    <source>
        <strain evidence="4 5">B2-1</strain>
    </source>
</reference>
<dbReference type="EC" id="2.1.1.156" evidence="4"/>
<dbReference type="AlphaFoldDB" id="A0A140L379"/>
<evidence type="ECO:0000256" key="1">
    <source>
        <dbReference type="ARBA" id="ARBA00022603"/>
    </source>
</evidence>
<evidence type="ECO:0000313" key="5">
    <source>
        <dbReference type="Proteomes" id="UP000070456"/>
    </source>
</evidence>
<keyword evidence="5" id="KW-1185">Reference proteome</keyword>
<protein>
    <submittedName>
        <fullName evidence="4">Glycine/sarcosine/dimethylglycine N-methyltransferase</fullName>
        <ecNumber evidence="4">2.1.1.156</ecNumber>
    </submittedName>
</protein>
<comment type="caution">
    <text evidence="4">The sequence shown here is derived from an EMBL/GenBank/DDBJ whole genome shotgun (WGS) entry which is preliminary data.</text>
</comment>
<evidence type="ECO:0000313" key="4">
    <source>
        <dbReference type="EMBL" id="KXG75004.1"/>
    </source>
</evidence>
<name>A0A140L379_9FIRM</name>
<dbReference type="PANTHER" id="PTHR43861:SF1">
    <property type="entry name" value="TRANS-ACONITATE 2-METHYLTRANSFERASE"/>
    <property type="match status" value="1"/>
</dbReference>
<dbReference type="SUPFAM" id="SSF53335">
    <property type="entry name" value="S-adenosyl-L-methionine-dependent methyltransferases"/>
    <property type="match status" value="1"/>
</dbReference>
<dbReference type="GO" id="GO:0008168">
    <property type="term" value="F:methyltransferase activity"/>
    <property type="evidence" value="ECO:0007669"/>
    <property type="project" value="UniProtKB-KW"/>
</dbReference>
<keyword evidence="1 4" id="KW-0489">Methyltransferase</keyword>
<proteinExistence type="predicted"/>
<evidence type="ECO:0000256" key="2">
    <source>
        <dbReference type="ARBA" id="ARBA00022679"/>
    </source>
</evidence>
<dbReference type="Gene3D" id="2.20.25.110">
    <property type="entry name" value="S-adenosyl-L-methionine-dependent methyltransferases"/>
    <property type="match status" value="1"/>
</dbReference>
<dbReference type="EMBL" id="LOEE01000042">
    <property type="protein sequence ID" value="KXG75004.1"/>
    <property type="molecule type" value="Genomic_DNA"/>
</dbReference>
<dbReference type="GO" id="GO:0032259">
    <property type="term" value="P:methylation"/>
    <property type="evidence" value="ECO:0007669"/>
    <property type="project" value="UniProtKB-KW"/>
</dbReference>
<dbReference type="Proteomes" id="UP000070456">
    <property type="component" value="Unassembled WGS sequence"/>
</dbReference>